<keyword evidence="1" id="KW-0328">Glycosyltransferase</keyword>
<dbReference type="Gene3D" id="3.90.550.10">
    <property type="entry name" value="Spore Coat Polysaccharide Biosynthesis Protein SpsA, Chain A"/>
    <property type="match status" value="1"/>
</dbReference>
<evidence type="ECO:0000256" key="2">
    <source>
        <dbReference type="ARBA" id="ARBA00022679"/>
    </source>
</evidence>
<keyword evidence="2" id="KW-0808">Transferase</keyword>
<comment type="caution">
    <text evidence="4">The sequence shown here is derived from an EMBL/GenBank/DDBJ whole genome shotgun (WGS) entry which is preliminary data.</text>
</comment>
<dbReference type="EMBL" id="DYVE01000234">
    <property type="protein sequence ID" value="HJG28775.1"/>
    <property type="molecule type" value="Genomic_DNA"/>
</dbReference>
<name>A0A921IJZ3_9FIRM</name>
<evidence type="ECO:0000313" key="5">
    <source>
        <dbReference type="Proteomes" id="UP000782880"/>
    </source>
</evidence>
<dbReference type="GO" id="GO:0016757">
    <property type="term" value="F:glycosyltransferase activity"/>
    <property type="evidence" value="ECO:0007669"/>
    <property type="project" value="UniProtKB-KW"/>
</dbReference>
<dbReference type="SUPFAM" id="SSF53448">
    <property type="entry name" value="Nucleotide-diphospho-sugar transferases"/>
    <property type="match status" value="1"/>
</dbReference>
<feature type="domain" description="Glycosyltransferase 2-like" evidence="3">
    <location>
        <begin position="9"/>
        <end position="147"/>
    </location>
</feature>
<dbReference type="InterPro" id="IPR001173">
    <property type="entry name" value="Glyco_trans_2-like"/>
</dbReference>
<reference evidence="4" key="2">
    <citation type="submission" date="2021-09" db="EMBL/GenBank/DDBJ databases">
        <authorList>
            <person name="Gilroy R."/>
        </authorList>
    </citation>
    <scope>NUCLEOTIDE SEQUENCE</scope>
    <source>
        <strain evidence="4">ChiBcec21-2208</strain>
    </source>
</reference>
<dbReference type="Pfam" id="PF00535">
    <property type="entry name" value="Glycos_transf_2"/>
    <property type="match status" value="1"/>
</dbReference>
<dbReference type="CDD" id="cd00761">
    <property type="entry name" value="Glyco_tranf_GTA_type"/>
    <property type="match status" value="1"/>
</dbReference>
<dbReference type="PANTHER" id="PTHR22916">
    <property type="entry name" value="GLYCOSYLTRANSFERASE"/>
    <property type="match status" value="1"/>
</dbReference>
<dbReference type="PANTHER" id="PTHR22916:SF51">
    <property type="entry name" value="GLYCOSYLTRANSFERASE EPSH-RELATED"/>
    <property type="match status" value="1"/>
</dbReference>
<evidence type="ECO:0000256" key="1">
    <source>
        <dbReference type="ARBA" id="ARBA00022676"/>
    </source>
</evidence>
<dbReference type="AlphaFoldDB" id="A0A921IJZ3"/>
<evidence type="ECO:0000313" key="4">
    <source>
        <dbReference type="EMBL" id="HJG28775.1"/>
    </source>
</evidence>
<organism evidence="4 5">
    <name type="scientific">Subdoligranulum variabile</name>
    <dbReference type="NCBI Taxonomy" id="214851"/>
    <lineage>
        <taxon>Bacteria</taxon>
        <taxon>Bacillati</taxon>
        <taxon>Bacillota</taxon>
        <taxon>Clostridia</taxon>
        <taxon>Eubacteriales</taxon>
        <taxon>Oscillospiraceae</taxon>
        <taxon>Subdoligranulum</taxon>
    </lineage>
</organism>
<protein>
    <submittedName>
        <fullName evidence="4">Glycosyltransferase family 2 protein</fullName>
    </submittedName>
</protein>
<proteinExistence type="predicted"/>
<dbReference type="InterPro" id="IPR029044">
    <property type="entry name" value="Nucleotide-diphossugar_trans"/>
</dbReference>
<reference evidence="4" key="1">
    <citation type="journal article" date="2021" name="PeerJ">
        <title>Extensive microbial diversity within the chicken gut microbiome revealed by metagenomics and culture.</title>
        <authorList>
            <person name="Gilroy R."/>
            <person name="Ravi A."/>
            <person name="Getino M."/>
            <person name="Pursley I."/>
            <person name="Horton D.L."/>
            <person name="Alikhan N.F."/>
            <person name="Baker D."/>
            <person name="Gharbi K."/>
            <person name="Hall N."/>
            <person name="Watson M."/>
            <person name="Adriaenssens E.M."/>
            <person name="Foster-Nyarko E."/>
            <person name="Jarju S."/>
            <person name="Secka A."/>
            <person name="Antonio M."/>
            <person name="Oren A."/>
            <person name="Chaudhuri R.R."/>
            <person name="La Ragione R."/>
            <person name="Hildebrand F."/>
            <person name="Pallen M.J."/>
        </authorList>
    </citation>
    <scope>NUCLEOTIDE SEQUENCE</scope>
    <source>
        <strain evidence="4">ChiBcec21-2208</strain>
    </source>
</reference>
<feature type="non-terminal residue" evidence="4">
    <location>
        <position position="232"/>
    </location>
</feature>
<gene>
    <name evidence="4" type="ORF">K8V20_09070</name>
</gene>
<sequence length="232" mass="26909">MKTPNGKISVVLAIYNVAPYLRQCLNSIVNQTYRNLEIICVDDGSTDESGAICDEYAARDDRMVVIHQKNQGVSSARNRALSQITGQYVYFTDSDDWLELDMLETLHAMMDEDHSVQITQCGYFFDYPDHCQPVENHLSVPETPLSMRDFLYYIYRRDEYRGVASYLWCKLFPSCFFDGRIAMLRFASNLCMGEDVILAAQCYLLADKTRYTSRPLYHYRQQEGSAMHNMDR</sequence>
<dbReference type="Proteomes" id="UP000782880">
    <property type="component" value="Unassembled WGS sequence"/>
</dbReference>
<evidence type="ECO:0000259" key="3">
    <source>
        <dbReference type="Pfam" id="PF00535"/>
    </source>
</evidence>
<accession>A0A921IJZ3</accession>